<accession>A0A9X1Y790</accession>
<evidence type="ECO:0000259" key="8">
    <source>
        <dbReference type="PROSITE" id="PS50928"/>
    </source>
</evidence>
<keyword evidence="6 7" id="KW-0472">Membrane</keyword>
<name>A0A9X1Y790_9PROT</name>
<feature type="transmembrane region" description="Helical" evidence="7">
    <location>
        <begin position="200"/>
        <end position="231"/>
    </location>
</feature>
<dbReference type="InterPro" id="IPR000515">
    <property type="entry name" value="MetI-like"/>
</dbReference>
<dbReference type="Gene3D" id="1.10.3720.10">
    <property type="entry name" value="MetI-like"/>
    <property type="match status" value="1"/>
</dbReference>
<dbReference type="SUPFAM" id="SSF161098">
    <property type="entry name" value="MetI-like"/>
    <property type="match status" value="1"/>
</dbReference>
<keyword evidence="2 7" id="KW-0813">Transport</keyword>
<comment type="subcellular location">
    <subcellularLocation>
        <location evidence="1 7">Cell membrane</location>
        <topology evidence="1 7">Multi-pass membrane protein</topology>
    </subcellularLocation>
</comment>
<protein>
    <submittedName>
        <fullName evidence="9">ABC transporter permease</fullName>
    </submittedName>
</protein>
<dbReference type="PANTHER" id="PTHR30151">
    <property type="entry name" value="ALKANE SULFONATE ABC TRANSPORTER-RELATED, MEMBRANE SUBUNIT"/>
    <property type="match status" value="1"/>
</dbReference>
<dbReference type="PANTHER" id="PTHR30151:SF20">
    <property type="entry name" value="ABC TRANSPORTER PERMEASE PROTEIN HI_0355-RELATED"/>
    <property type="match status" value="1"/>
</dbReference>
<comment type="caution">
    <text evidence="9">The sequence shown here is derived from an EMBL/GenBank/DDBJ whole genome shotgun (WGS) entry which is preliminary data.</text>
</comment>
<dbReference type="PROSITE" id="PS50928">
    <property type="entry name" value="ABC_TM1"/>
    <property type="match status" value="1"/>
</dbReference>
<dbReference type="EMBL" id="JALPRX010000031">
    <property type="protein sequence ID" value="MCK8784402.1"/>
    <property type="molecule type" value="Genomic_DNA"/>
</dbReference>
<dbReference type="CDD" id="cd06261">
    <property type="entry name" value="TM_PBP2"/>
    <property type="match status" value="1"/>
</dbReference>
<evidence type="ECO:0000256" key="5">
    <source>
        <dbReference type="ARBA" id="ARBA00022989"/>
    </source>
</evidence>
<evidence type="ECO:0000256" key="2">
    <source>
        <dbReference type="ARBA" id="ARBA00022448"/>
    </source>
</evidence>
<evidence type="ECO:0000313" key="9">
    <source>
        <dbReference type="EMBL" id="MCK8784402.1"/>
    </source>
</evidence>
<feature type="transmembrane region" description="Helical" evidence="7">
    <location>
        <begin position="243"/>
        <end position="261"/>
    </location>
</feature>
<gene>
    <name evidence="9" type="ORF">M0638_08425</name>
</gene>
<comment type="similarity">
    <text evidence="7">Belongs to the binding-protein-dependent transport system permease family.</text>
</comment>
<evidence type="ECO:0000256" key="7">
    <source>
        <dbReference type="RuleBase" id="RU363032"/>
    </source>
</evidence>
<organism evidence="9 10">
    <name type="scientific">Roseomonas acroporae</name>
    <dbReference type="NCBI Taxonomy" id="2937791"/>
    <lineage>
        <taxon>Bacteria</taxon>
        <taxon>Pseudomonadati</taxon>
        <taxon>Pseudomonadota</taxon>
        <taxon>Alphaproteobacteria</taxon>
        <taxon>Acetobacterales</taxon>
        <taxon>Roseomonadaceae</taxon>
        <taxon>Roseomonas</taxon>
    </lineage>
</organism>
<evidence type="ECO:0000256" key="1">
    <source>
        <dbReference type="ARBA" id="ARBA00004651"/>
    </source>
</evidence>
<dbReference type="Proteomes" id="UP001139516">
    <property type="component" value="Unassembled WGS sequence"/>
</dbReference>
<dbReference type="AlphaFoldDB" id="A0A9X1Y790"/>
<feature type="domain" description="ABC transmembrane type-1" evidence="8">
    <location>
        <begin position="81"/>
        <end position="261"/>
    </location>
</feature>
<proteinExistence type="inferred from homology"/>
<reference evidence="9" key="1">
    <citation type="submission" date="2022-04" db="EMBL/GenBank/DDBJ databases">
        <title>Roseomonas acroporae sp. nov., isolated from coral Acropora digitifera.</title>
        <authorList>
            <person name="Sun H."/>
        </authorList>
    </citation>
    <scope>NUCLEOTIDE SEQUENCE</scope>
    <source>
        <strain evidence="9">NAR14</strain>
    </source>
</reference>
<keyword evidence="5 7" id="KW-1133">Transmembrane helix</keyword>
<evidence type="ECO:0000256" key="4">
    <source>
        <dbReference type="ARBA" id="ARBA00022692"/>
    </source>
</evidence>
<dbReference type="InterPro" id="IPR035906">
    <property type="entry name" value="MetI-like_sf"/>
</dbReference>
<dbReference type="Pfam" id="PF00528">
    <property type="entry name" value="BPD_transp_1"/>
    <property type="match status" value="1"/>
</dbReference>
<evidence type="ECO:0000256" key="6">
    <source>
        <dbReference type="ARBA" id="ARBA00023136"/>
    </source>
</evidence>
<dbReference type="GO" id="GO:0005886">
    <property type="term" value="C:plasma membrane"/>
    <property type="evidence" value="ECO:0007669"/>
    <property type="project" value="UniProtKB-SubCell"/>
</dbReference>
<keyword evidence="4 7" id="KW-0812">Transmembrane</keyword>
<feature type="transmembrane region" description="Helical" evidence="7">
    <location>
        <begin position="88"/>
        <end position="107"/>
    </location>
</feature>
<dbReference type="RefSeq" id="WP_248666528.1">
    <property type="nucleotide sequence ID" value="NZ_JALPRX010000031.1"/>
</dbReference>
<dbReference type="GO" id="GO:0055085">
    <property type="term" value="P:transmembrane transport"/>
    <property type="evidence" value="ECO:0007669"/>
    <property type="project" value="InterPro"/>
</dbReference>
<keyword evidence="3" id="KW-1003">Cell membrane</keyword>
<evidence type="ECO:0000313" key="10">
    <source>
        <dbReference type="Proteomes" id="UP001139516"/>
    </source>
</evidence>
<feature type="transmembrane region" description="Helical" evidence="7">
    <location>
        <begin position="147"/>
        <end position="166"/>
    </location>
</feature>
<evidence type="ECO:0000256" key="3">
    <source>
        <dbReference type="ARBA" id="ARBA00022475"/>
    </source>
</evidence>
<keyword evidence="10" id="KW-1185">Reference proteome</keyword>
<sequence length="280" mass="29552">MLQATASRLPRPRAMPWPALRAALRRRPELLLTPLLALALLLLWEAAVRGGLVGRFVLPAPSAVLVALGAGLADLSLPWHALVTMGEAAAGFAIAVAAGLVVGTLVAEFRILERAVYPWLVAIQTMPKIALAPLLVVWFGFGPSSKIAVAAVISFFPVLVTTLAGLRGCDRGQLDVLRALGAGRWRCFASVRLPNALPQIFSGLSIAVVFAMTGAIVGEFVGASAGLGYLIVQANARMDIPQVFAILLVLGAIGVLAYALVQAARRRLLFWSPQAEPSRT</sequence>
<feature type="transmembrane region" description="Helical" evidence="7">
    <location>
        <begin position="119"/>
        <end position="141"/>
    </location>
</feature>